<dbReference type="Proteomes" id="UP000257109">
    <property type="component" value="Unassembled WGS sequence"/>
</dbReference>
<protein>
    <submittedName>
        <fullName evidence="2">Uncharacterized protein</fullName>
    </submittedName>
</protein>
<name>A0A371IET7_MUCPR</name>
<organism evidence="2 3">
    <name type="scientific">Mucuna pruriens</name>
    <name type="common">Velvet bean</name>
    <name type="synonym">Dolichos pruriens</name>
    <dbReference type="NCBI Taxonomy" id="157652"/>
    <lineage>
        <taxon>Eukaryota</taxon>
        <taxon>Viridiplantae</taxon>
        <taxon>Streptophyta</taxon>
        <taxon>Embryophyta</taxon>
        <taxon>Tracheophyta</taxon>
        <taxon>Spermatophyta</taxon>
        <taxon>Magnoliopsida</taxon>
        <taxon>eudicotyledons</taxon>
        <taxon>Gunneridae</taxon>
        <taxon>Pentapetalae</taxon>
        <taxon>rosids</taxon>
        <taxon>fabids</taxon>
        <taxon>Fabales</taxon>
        <taxon>Fabaceae</taxon>
        <taxon>Papilionoideae</taxon>
        <taxon>50 kb inversion clade</taxon>
        <taxon>NPAAA clade</taxon>
        <taxon>indigoferoid/millettioid clade</taxon>
        <taxon>Phaseoleae</taxon>
        <taxon>Mucuna</taxon>
    </lineage>
</organism>
<evidence type="ECO:0000313" key="3">
    <source>
        <dbReference type="Proteomes" id="UP000257109"/>
    </source>
</evidence>
<keyword evidence="3" id="KW-1185">Reference proteome</keyword>
<evidence type="ECO:0000256" key="1">
    <source>
        <dbReference type="SAM" id="MobiDB-lite"/>
    </source>
</evidence>
<feature type="compositionally biased region" description="Basic and acidic residues" evidence="1">
    <location>
        <begin position="23"/>
        <end position="39"/>
    </location>
</feature>
<sequence length="59" mass="6989">MELRLEALDRSMANRAQFQARFEARSNDRKIWDPPRSDPRNLIPTKSMEGKVISKMENR</sequence>
<comment type="caution">
    <text evidence="2">The sequence shown here is derived from an EMBL/GenBank/DDBJ whole genome shotgun (WGS) entry which is preliminary data.</text>
</comment>
<gene>
    <name evidence="2" type="ORF">CR513_01487</name>
</gene>
<accession>A0A371IET7</accession>
<evidence type="ECO:0000313" key="2">
    <source>
        <dbReference type="EMBL" id="RDY13572.1"/>
    </source>
</evidence>
<feature type="compositionally biased region" description="Basic and acidic residues" evidence="1">
    <location>
        <begin position="48"/>
        <end position="59"/>
    </location>
</feature>
<dbReference type="EMBL" id="QJKJ01000253">
    <property type="protein sequence ID" value="RDY13572.1"/>
    <property type="molecule type" value="Genomic_DNA"/>
</dbReference>
<feature type="non-terminal residue" evidence="2">
    <location>
        <position position="1"/>
    </location>
</feature>
<dbReference type="AlphaFoldDB" id="A0A371IET7"/>
<feature type="region of interest" description="Disordered" evidence="1">
    <location>
        <begin position="23"/>
        <end position="59"/>
    </location>
</feature>
<reference evidence="2" key="1">
    <citation type="submission" date="2018-05" db="EMBL/GenBank/DDBJ databases">
        <title>Draft genome of Mucuna pruriens seed.</title>
        <authorList>
            <person name="Nnadi N.E."/>
            <person name="Vos R."/>
            <person name="Hasami M.H."/>
            <person name="Devisetty U.K."/>
            <person name="Aguiy J.C."/>
        </authorList>
    </citation>
    <scope>NUCLEOTIDE SEQUENCE [LARGE SCALE GENOMIC DNA]</scope>
    <source>
        <strain evidence="2">JCA_2017</strain>
    </source>
</reference>
<proteinExistence type="predicted"/>